<keyword evidence="5" id="KW-0347">Helicase</keyword>
<feature type="region of interest" description="Disordered" evidence="9">
    <location>
        <begin position="1"/>
        <end position="163"/>
    </location>
</feature>
<keyword evidence="3" id="KW-0547">Nucleotide-binding</keyword>
<keyword evidence="4" id="KW-0378">Hydrolase</keyword>
<feature type="compositionally biased region" description="Basic and acidic residues" evidence="9">
    <location>
        <begin position="207"/>
        <end position="234"/>
    </location>
</feature>
<feature type="domain" description="Helicase C-terminal" evidence="11">
    <location>
        <begin position="1112"/>
        <end position="1289"/>
    </location>
</feature>
<organism evidence="12 13">
    <name type="scientific">Agrilus planipennis</name>
    <name type="common">Emerald ash borer</name>
    <name type="synonym">Agrilus marcopoli</name>
    <dbReference type="NCBI Taxonomy" id="224129"/>
    <lineage>
        <taxon>Eukaryota</taxon>
        <taxon>Metazoa</taxon>
        <taxon>Ecdysozoa</taxon>
        <taxon>Arthropoda</taxon>
        <taxon>Hexapoda</taxon>
        <taxon>Insecta</taxon>
        <taxon>Pterygota</taxon>
        <taxon>Neoptera</taxon>
        <taxon>Endopterygota</taxon>
        <taxon>Coleoptera</taxon>
        <taxon>Polyphaga</taxon>
        <taxon>Elateriformia</taxon>
        <taxon>Buprestoidea</taxon>
        <taxon>Buprestidae</taxon>
        <taxon>Agrilinae</taxon>
        <taxon>Agrilus</taxon>
    </lineage>
</organism>
<dbReference type="GO" id="GO:0004386">
    <property type="term" value="F:helicase activity"/>
    <property type="evidence" value="ECO:0007669"/>
    <property type="project" value="UniProtKB-KW"/>
</dbReference>
<feature type="compositionally biased region" description="Basic and acidic residues" evidence="9">
    <location>
        <begin position="38"/>
        <end position="64"/>
    </location>
</feature>
<reference evidence="13" key="1">
    <citation type="submission" date="2025-08" db="UniProtKB">
        <authorList>
            <consortium name="RefSeq"/>
        </authorList>
    </citation>
    <scope>IDENTIFICATION</scope>
    <source>
        <tissue evidence="13">Entire body</tissue>
    </source>
</reference>
<dbReference type="InterPro" id="IPR001650">
    <property type="entry name" value="Helicase_C-like"/>
</dbReference>
<dbReference type="PROSITE" id="PS51192">
    <property type="entry name" value="HELICASE_ATP_BIND_1"/>
    <property type="match status" value="1"/>
</dbReference>
<evidence type="ECO:0000256" key="5">
    <source>
        <dbReference type="ARBA" id="ARBA00022806"/>
    </source>
</evidence>
<evidence type="ECO:0000256" key="9">
    <source>
        <dbReference type="SAM" id="MobiDB-lite"/>
    </source>
</evidence>
<protein>
    <submittedName>
        <fullName evidence="13">Transcriptional regulator ATRX homolog</fullName>
    </submittedName>
</protein>
<feature type="compositionally biased region" description="Acidic residues" evidence="9">
    <location>
        <begin position="415"/>
        <end position="424"/>
    </location>
</feature>
<comment type="similarity">
    <text evidence="2">Belongs to the SNF2/RAD54 helicase family.</text>
</comment>
<feature type="compositionally biased region" description="Basic and acidic residues" evidence="9">
    <location>
        <begin position="425"/>
        <end position="439"/>
    </location>
</feature>
<feature type="compositionally biased region" description="Basic and acidic residues" evidence="9">
    <location>
        <begin position="177"/>
        <end position="198"/>
    </location>
</feature>
<dbReference type="PANTHER" id="PTHR45797:SF3">
    <property type="entry name" value="TRANSCRIPTIONAL REGULATOR ATRX HOMOLOG"/>
    <property type="match status" value="1"/>
</dbReference>
<dbReference type="Pfam" id="PF00271">
    <property type="entry name" value="Helicase_C"/>
    <property type="match status" value="1"/>
</dbReference>
<dbReference type="RefSeq" id="XP_018324185.1">
    <property type="nucleotide sequence ID" value="XM_018468683.1"/>
</dbReference>
<gene>
    <name evidence="13" type="primary">LOC108736309</name>
</gene>
<evidence type="ECO:0000256" key="2">
    <source>
        <dbReference type="ARBA" id="ARBA00007025"/>
    </source>
</evidence>
<dbReference type="GO" id="GO:0005634">
    <property type="term" value="C:nucleus"/>
    <property type="evidence" value="ECO:0007669"/>
    <property type="project" value="UniProtKB-SubCell"/>
</dbReference>
<feature type="region of interest" description="Disordered" evidence="9">
    <location>
        <begin position="396"/>
        <end position="597"/>
    </location>
</feature>
<dbReference type="KEGG" id="apln:108736309"/>
<dbReference type="InterPro" id="IPR038718">
    <property type="entry name" value="SNF2-like_sf"/>
</dbReference>
<feature type="compositionally biased region" description="Basic residues" evidence="9">
    <location>
        <begin position="566"/>
        <end position="577"/>
    </location>
</feature>
<comment type="subcellular location">
    <subcellularLocation>
        <location evidence="1">Nucleus</location>
    </subcellularLocation>
</comment>
<evidence type="ECO:0000256" key="6">
    <source>
        <dbReference type="ARBA" id="ARBA00022840"/>
    </source>
</evidence>
<feature type="compositionally biased region" description="Basic and acidic residues" evidence="9">
    <location>
        <begin position="396"/>
        <end position="414"/>
    </location>
</feature>
<evidence type="ECO:0000259" key="11">
    <source>
        <dbReference type="PROSITE" id="PS51194"/>
    </source>
</evidence>
<dbReference type="SUPFAM" id="SSF52540">
    <property type="entry name" value="P-loop containing nucleoside triphosphate hydrolases"/>
    <property type="match status" value="2"/>
</dbReference>
<evidence type="ECO:0000256" key="4">
    <source>
        <dbReference type="ARBA" id="ARBA00022801"/>
    </source>
</evidence>
<keyword evidence="6" id="KW-0067">ATP-binding</keyword>
<dbReference type="GeneID" id="108736309"/>
<dbReference type="OrthoDB" id="9900844at2759"/>
<dbReference type="SMART" id="SM00490">
    <property type="entry name" value="HELICc"/>
    <property type="match status" value="1"/>
</dbReference>
<dbReference type="PROSITE" id="PS51194">
    <property type="entry name" value="HELICASE_CTER"/>
    <property type="match status" value="1"/>
</dbReference>
<dbReference type="InterPro" id="IPR044574">
    <property type="entry name" value="ARIP4-like"/>
</dbReference>
<keyword evidence="12" id="KW-1185">Reference proteome</keyword>
<dbReference type="CDD" id="cd18793">
    <property type="entry name" value="SF2_C_SNF"/>
    <property type="match status" value="1"/>
</dbReference>
<evidence type="ECO:0000256" key="3">
    <source>
        <dbReference type="ARBA" id="ARBA00022741"/>
    </source>
</evidence>
<feature type="domain" description="Helicase ATP-binding" evidence="10">
    <location>
        <begin position="691"/>
        <end position="878"/>
    </location>
</feature>
<feature type="compositionally biased region" description="Basic residues" evidence="9">
    <location>
        <begin position="458"/>
        <end position="473"/>
    </location>
</feature>
<dbReference type="Pfam" id="PF00176">
    <property type="entry name" value="SNF2-rel_dom"/>
    <property type="match status" value="1"/>
</dbReference>
<dbReference type="GO" id="GO:0005524">
    <property type="term" value="F:ATP binding"/>
    <property type="evidence" value="ECO:0007669"/>
    <property type="project" value="UniProtKB-KW"/>
</dbReference>
<feature type="region of interest" description="Disordered" evidence="9">
    <location>
        <begin position="1008"/>
        <end position="1075"/>
    </location>
</feature>
<feature type="region of interest" description="Disordered" evidence="9">
    <location>
        <begin position="327"/>
        <end position="354"/>
    </location>
</feature>
<feature type="compositionally biased region" description="Basic and acidic residues" evidence="9">
    <location>
        <begin position="327"/>
        <end position="344"/>
    </location>
</feature>
<feature type="region of interest" description="Disordered" evidence="9">
    <location>
        <begin position="177"/>
        <end position="285"/>
    </location>
</feature>
<dbReference type="Gene3D" id="3.40.50.300">
    <property type="entry name" value="P-loop containing nucleotide triphosphate hydrolases"/>
    <property type="match status" value="2"/>
</dbReference>
<proteinExistence type="inferred from homology"/>
<name>A0A1W4WVV0_AGRPL</name>
<dbReference type="STRING" id="224129.A0A1W4WVV0"/>
<evidence type="ECO:0000313" key="13">
    <source>
        <dbReference type="RefSeq" id="XP_018324185.1"/>
    </source>
</evidence>
<dbReference type="InterPro" id="IPR000330">
    <property type="entry name" value="SNF2_N"/>
</dbReference>
<evidence type="ECO:0000256" key="8">
    <source>
        <dbReference type="ARBA" id="ARBA00023242"/>
    </source>
</evidence>
<sequence length="1481" mass="170082">MVRQKSATLKRMNGNKRRKCNDTDSSCSLGSSGGNSEEDFRQLRSRFDKRNVIYRIDSDTESSDRSTSSSYSSENEVNHTSTVSSSKTSVNAVKLSYSVSKSKETDVNKSGKTNNVNKEKRPKRISEKCKASNSSNKNKIMPDSSPVECPLKSQKDSVEESLSNKCNEIVQFSNKAVDGEKDNLEETNRNQNKIRDNQSEGIITPTDSKELIDKEETNSPIGKVEEKDLQKENEEEKEDLLKQGTNSDANSTANEDQNNKSLRNFRKSRRNLPGEEENNEIFHENNDTMHNIQNLESKDDKCLKDNEINYNDGNEDAKDIVHMPKEINSDKELKTTENEHKSSENEAEVPFLINQSQECTSKDISCITISDSSDEENNSKKPTMYLTLRKDLFYTDNQSKSEKSKSPKLTKTESEIQEISDSDIEEVKTIKQQSNEKKPSKALCSDSDDFGKIAEKKGKCRKNLKRLKGKKKNNIIDSDSESNQDNKRNSSDDNYEIHSSDSEEATSHSEDKPKNKSKRNKKIMSGSDDLSNTEDEDKMKQRKLKKRKRKSSRSEKTSDSDSNVGRTKKRTRIKRIKGSSSSSDEETSEKNTRKNIRKVWTNDTLQESTIAAEKAEKQRKARIAERQQKYNKIFDAEKLQKGIVENVVLDFDEETKQELLCIDPTLAKKLKPHQANGVKFMWESCFESLKRIKKDKGSGCILAHCMGLGKTLQIIALVHTLLVNSKKTGISKVLVVCPLNTVLNWVEEFQKWLEDVDGDIDIYEMAKAKSNIDRQCIVRNWAEDGGVLVIGYNMFRNLTTTNNRRISKKLREIYLSAFLDPGPDLVVCDEGHLLKNEKTSLSIAMNKIKTSKRIVLTGTPMQNNLREYYCMVQFVKPDLLGTYKEYLNRFVNPITNGQYTDSTPHDIAIMKRRSHVLHSLLDGVIQRKDYGVLAPFLPPKYEYVLFIQLSEMQINLYNYYLKNKSFLIRNRAQSTGAFLFSDFQELQRVCTHPRVLLDKSIEDRNKQDFLEDEEDEEGSLKDFIDDSEDTTESTDSDSDKKSKKKKLASDGNRSSTEPTKRITRGAVSSGAAALSDDEVEDDPFVNEWWHNVVDQKELDNIDLGSKLHLLFTIIQHCEQIGDKILVFSQSLYSLNIIEYFLNKIDEATQNSTDKNGFFGSWSLGLDYFRIDGSSSCDNRQAWCNNFNNPDNTRARLFLISTRAGGLGINLVAANRVIIFDVSWNPSHDVQSIYRVYRFGQTKPCYIYRFVCQGTMEMKIYERQVTKQAISKRVVDEQQIDRHYTQNDLTELYKFEPKPLGERPTPLVPKDVLLGELLQSHSKIIYQYHEHQSLLENKEDEELNEEERKAAWEEFENEKVLRKTQQINNQIPPSNLLFGISLVIKKDNPTWGDQEVQKLVPVVMHHLNEQLVKGNNFLYARVVEELRNYQALQEQQRYMQQMYLQQTLQNNNAAWARQLSSLMRLPTPNVLRNNTEVIDLND</sequence>
<evidence type="ECO:0000259" key="10">
    <source>
        <dbReference type="PROSITE" id="PS51192"/>
    </source>
</evidence>
<dbReference type="Gene3D" id="1.20.120.850">
    <property type="entry name" value="SWI2/SNF2 ATPases, N-terminal domain"/>
    <property type="match status" value="1"/>
</dbReference>
<dbReference type="InterPro" id="IPR027417">
    <property type="entry name" value="P-loop_NTPase"/>
</dbReference>
<feature type="compositionally biased region" description="Basic residues" evidence="9">
    <location>
        <begin position="540"/>
        <end position="551"/>
    </location>
</feature>
<dbReference type="SMART" id="SM00487">
    <property type="entry name" value="DEXDc"/>
    <property type="match status" value="1"/>
</dbReference>
<dbReference type="InParanoid" id="A0A1W4WVV0"/>
<accession>A0A1W4WVV0</accession>
<dbReference type="InterPro" id="IPR049730">
    <property type="entry name" value="SNF2/RAD54-like_C"/>
</dbReference>
<feature type="compositionally biased region" description="Basic and acidic residues" evidence="9">
    <location>
        <begin position="484"/>
        <end position="514"/>
    </location>
</feature>
<feature type="compositionally biased region" description="Acidic residues" evidence="9">
    <location>
        <begin position="1025"/>
        <end position="1036"/>
    </location>
</feature>
<evidence type="ECO:0000256" key="1">
    <source>
        <dbReference type="ARBA" id="ARBA00004123"/>
    </source>
</evidence>
<keyword evidence="7" id="KW-0238">DNA-binding</keyword>
<dbReference type="GO" id="GO:0003677">
    <property type="term" value="F:DNA binding"/>
    <property type="evidence" value="ECO:0007669"/>
    <property type="project" value="UniProtKB-KW"/>
</dbReference>
<feature type="compositionally biased region" description="Polar residues" evidence="9">
    <location>
        <begin position="244"/>
        <end position="262"/>
    </location>
</feature>
<dbReference type="GO" id="GO:0016887">
    <property type="term" value="F:ATP hydrolysis activity"/>
    <property type="evidence" value="ECO:0007669"/>
    <property type="project" value="InterPro"/>
</dbReference>
<evidence type="ECO:0000256" key="7">
    <source>
        <dbReference type="ARBA" id="ARBA00023125"/>
    </source>
</evidence>
<dbReference type="Gene3D" id="3.40.50.10810">
    <property type="entry name" value="Tandem AAA-ATPase domain"/>
    <property type="match status" value="1"/>
</dbReference>
<dbReference type="InterPro" id="IPR014001">
    <property type="entry name" value="Helicase_ATP-bd"/>
</dbReference>
<dbReference type="FunCoup" id="A0A1W4WVV0">
    <property type="interactions" value="556"/>
</dbReference>
<evidence type="ECO:0000313" key="12">
    <source>
        <dbReference type="Proteomes" id="UP000192223"/>
    </source>
</evidence>
<keyword evidence="8" id="KW-0539">Nucleus</keyword>
<dbReference type="Proteomes" id="UP000192223">
    <property type="component" value="Unplaced"/>
</dbReference>
<feature type="compositionally biased region" description="Low complexity" evidence="9">
    <location>
        <begin position="65"/>
        <end position="90"/>
    </location>
</feature>
<dbReference type="PANTHER" id="PTHR45797">
    <property type="entry name" value="RAD54-LIKE"/>
    <property type="match status" value="1"/>
</dbReference>